<dbReference type="PANTHER" id="PTHR24114">
    <property type="entry name" value="LEUCINE RICH REPEAT FAMILY PROTEIN"/>
    <property type="match status" value="1"/>
</dbReference>
<dbReference type="PANTHER" id="PTHR24114:SF2">
    <property type="entry name" value="F-BOX DOMAIN-CONTAINING PROTEIN-RELATED"/>
    <property type="match status" value="1"/>
</dbReference>
<dbReference type="SMART" id="SM00368">
    <property type="entry name" value="LRR_RI"/>
    <property type="match status" value="7"/>
</dbReference>
<dbReference type="Gene3D" id="3.90.176.10">
    <property type="entry name" value="Toxin ADP-ribosyltransferase, Chain A, domain 1"/>
    <property type="match status" value="1"/>
</dbReference>
<comment type="caution">
    <text evidence="1">The sequence shown here is derived from an EMBL/GenBank/DDBJ whole genome shotgun (WGS) entry which is preliminary data.</text>
</comment>
<organism evidence="1 2">
    <name type="scientific">Rotaria magnacalcarata</name>
    <dbReference type="NCBI Taxonomy" id="392030"/>
    <lineage>
        <taxon>Eukaryota</taxon>
        <taxon>Metazoa</taxon>
        <taxon>Spiralia</taxon>
        <taxon>Gnathifera</taxon>
        <taxon>Rotifera</taxon>
        <taxon>Eurotatoria</taxon>
        <taxon>Bdelloidea</taxon>
        <taxon>Philodinida</taxon>
        <taxon>Philodinidae</taxon>
        <taxon>Rotaria</taxon>
    </lineage>
</organism>
<dbReference type="InterPro" id="IPR052394">
    <property type="entry name" value="LRR-containing"/>
</dbReference>
<reference evidence="1" key="1">
    <citation type="submission" date="2021-02" db="EMBL/GenBank/DDBJ databases">
        <authorList>
            <person name="Nowell W R."/>
        </authorList>
    </citation>
    <scope>NUCLEOTIDE SEQUENCE</scope>
</reference>
<dbReference type="Pfam" id="PF13516">
    <property type="entry name" value="LRR_6"/>
    <property type="match status" value="5"/>
</dbReference>
<dbReference type="InterPro" id="IPR032675">
    <property type="entry name" value="LRR_dom_sf"/>
</dbReference>
<sequence length="561" mass="64519">MGTCNEKLTNPTLDQYKSLLSMAEYKKIPIVSLEQAVEPLVSLMPIIQTYVQLVKRKCLNPADGLTSDESGSIMLYSIIWQPVDQCLYSVLNSILLSLNENKLQSWMLYLKLLFSALIHLPSNHATVYLGSKLNLSKYYEIDDIIFWWDLPLCTISIKCLQREESFEKKEVQTTFTIKCNTVKNIQKHCYFQSDNFLLFLPATKFQVIKCSNQADDHSCFISLREVESSFLLHSSDEAQLNLREQTALNVFQRCWLRFKNFGIQSSTSNNHYQNSALEHRIIKNENSWTTDLDRQNLTDRDMKVIVKYAIIRNRCKRIRLRNNHFTSHGISILSDGLYNNTTLTSLDLRNNQISDLGVQFLALPIIHSTIEALNLESNYITADGAVYLAQIIQDSRTLTELYLSNNNLGDRGVKYLANALGGDKTNTQEQTNHNISITNQTTLQHLYLGQNGIGDEGLKYLCDMLMTNRKLTWLWLSGNEISDQGVKLLWHALADYDITLEWLFLDSNKLITDSSLDDLMYMLKQNNTLKTLYINNCNLSKESKLKLLKMIKTKVDFDLEV</sequence>
<dbReference type="Gene3D" id="3.80.10.10">
    <property type="entry name" value="Ribonuclease Inhibitor"/>
    <property type="match status" value="2"/>
</dbReference>
<accession>A0A815IUE1</accession>
<evidence type="ECO:0000313" key="1">
    <source>
        <dbReference type="EMBL" id="CAF1370336.1"/>
    </source>
</evidence>
<dbReference type="AlphaFoldDB" id="A0A815IUE1"/>
<dbReference type="InterPro" id="IPR001611">
    <property type="entry name" value="Leu-rich_rpt"/>
</dbReference>
<dbReference type="OrthoDB" id="120976at2759"/>
<proteinExistence type="predicted"/>
<dbReference type="EMBL" id="CAJNOW010003054">
    <property type="protein sequence ID" value="CAF1370336.1"/>
    <property type="molecule type" value="Genomic_DNA"/>
</dbReference>
<protein>
    <submittedName>
        <fullName evidence="1">Uncharacterized protein</fullName>
    </submittedName>
</protein>
<gene>
    <name evidence="1" type="ORF">KQP761_LOCUS8190</name>
</gene>
<dbReference type="PROSITE" id="PS51450">
    <property type="entry name" value="LRR"/>
    <property type="match status" value="1"/>
</dbReference>
<dbReference type="SUPFAM" id="SSF52047">
    <property type="entry name" value="RNI-like"/>
    <property type="match status" value="1"/>
</dbReference>
<name>A0A815IUE1_9BILA</name>
<evidence type="ECO:0000313" key="2">
    <source>
        <dbReference type="Proteomes" id="UP000663834"/>
    </source>
</evidence>
<dbReference type="Proteomes" id="UP000663834">
    <property type="component" value="Unassembled WGS sequence"/>
</dbReference>